<sequence length="478" mass="53065">MSHQRKHNTGYILRICGIAALGGILFGYDTAVISGAIEALKAYFDLSPAETGWAVSNVVIGCVVGAFGAGPLAGRYGRKKALVVAAFLFTVSAVGAALASTFTWFVIYRIIGGLAVGLAATVSPMYMSEVSPKDMRGRALSMQQFAIVFGQIVIFYVNFKIASYASEAWLIEMGWRWMIGSEVIPCLLFTALVFVIPESPRWSVMVGRDDQALAMLTRVSNAEHAKSVLREIKESLRQDEQHRKQKLNYGDVRVRFILFVGCMIAMLQQVTGVNVMMYYAPVVLKTVTENAQEALFQTIWIGVLQLVGSVIGAMLMDRLGRIPLMRWGTLGTIVGLLITSYALYTQATGYFALFGMLFFMVFYAMSWGVGAWVLVSEIFPNRMRSQGMSIAVGCMWLANFVVAQSFPMINDQPYLFSTFHGAFPMWVFAACCLFSYWFIARFIPETKGVSLERMEDVVMAKRYRQPLSEIVTVEDGKA</sequence>
<dbReference type="SUPFAM" id="SSF103473">
    <property type="entry name" value="MFS general substrate transporter"/>
    <property type="match status" value="1"/>
</dbReference>
<accession>A0AAE7JS04</accession>
<evidence type="ECO:0000313" key="17">
    <source>
        <dbReference type="Proteomes" id="UP000503464"/>
    </source>
</evidence>
<evidence type="ECO:0000256" key="4">
    <source>
        <dbReference type="ARBA" id="ARBA00022475"/>
    </source>
</evidence>
<evidence type="ECO:0000256" key="11">
    <source>
        <dbReference type="ARBA" id="ARBA00076792"/>
    </source>
</evidence>
<dbReference type="Gene3D" id="1.20.1250.20">
    <property type="entry name" value="MFS general substrate transporter like domains"/>
    <property type="match status" value="2"/>
</dbReference>
<evidence type="ECO:0000256" key="13">
    <source>
        <dbReference type="SAM" id="Phobius"/>
    </source>
</evidence>
<evidence type="ECO:0000256" key="12">
    <source>
        <dbReference type="RuleBase" id="RU003346"/>
    </source>
</evidence>
<feature type="transmembrane region" description="Helical" evidence="13">
    <location>
        <begin position="53"/>
        <end position="74"/>
    </location>
</feature>
<dbReference type="Pfam" id="PF00083">
    <property type="entry name" value="Sugar_tr"/>
    <property type="match status" value="1"/>
</dbReference>
<dbReference type="PROSITE" id="PS00217">
    <property type="entry name" value="SUGAR_TRANSPORT_2"/>
    <property type="match status" value="1"/>
</dbReference>
<evidence type="ECO:0000256" key="2">
    <source>
        <dbReference type="ARBA" id="ARBA00010992"/>
    </source>
</evidence>
<feature type="transmembrane region" description="Helical" evidence="13">
    <location>
        <begin position="256"/>
        <end position="279"/>
    </location>
</feature>
<dbReference type="InterPro" id="IPR020846">
    <property type="entry name" value="MFS_dom"/>
</dbReference>
<proteinExistence type="inferred from homology"/>
<feature type="transmembrane region" description="Helical" evidence="13">
    <location>
        <begin position="139"/>
        <end position="157"/>
    </location>
</feature>
<feature type="transmembrane region" description="Helical" evidence="13">
    <location>
        <begin position="177"/>
        <end position="196"/>
    </location>
</feature>
<evidence type="ECO:0000256" key="7">
    <source>
        <dbReference type="ARBA" id="ARBA00022989"/>
    </source>
</evidence>
<dbReference type="PRINTS" id="PR00171">
    <property type="entry name" value="SUGRTRNSPORT"/>
</dbReference>
<dbReference type="GO" id="GO:0005886">
    <property type="term" value="C:plasma membrane"/>
    <property type="evidence" value="ECO:0007669"/>
    <property type="project" value="UniProtKB-SubCell"/>
</dbReference>
<dbReference type="InterPro" id="IPR050814">
    <property type="entry name" value="Myo-inositol_Transporter"/>
</dbReference>
<dbReference type="InterPro" id="IPR036259">
    <property type="entry name" value="MFS_trans_sf"/>
</dbReference>
<dbReference type="EMBL" id="CP054160">
    <property type="protein sequence ID" value="QKJ57249.1"/>
    <property type="molecule type" value="Genomic_DNA"/>
</dbReference>
<feature type="transmembrane region" description="Helical" evidence="13">
    <location>
        <begin position="106"/>
        <end position="127"/>
    </location>
</feature>
<dbReference type="PANTHER" id="PTHR48020">
    <property type="entry name" value="PROTON MYO-INOSITOL COTRANSPORTER"/>
    <property type="match status" value="1"/>
</dbReference>
<feature type="transmembrane region" description="Helical" evidence="13">
    <location>
        <begin position="81"/>
        <end position="100"/>
    </location>
</feature>
<dbReference type="InterPro" id="IPR003663">
    <property type="entry name" value="Sugar/inositol_transpt"/>
</dbReference>
<evidence type="ECO:0000256" key="3">
    <source>
        <dbReference type="ARBA" id="ARBA00022448"/>
    </source>
</evidence>
<feature type="transmembrane region" description="Helical" evidence="13">
    <location>
        <begin position="294"/>
        <end position="315"/>
    </location>
</feature>
<reference evidence="16 18" key="3">
    <citation type="submission" date="2023-08" db="EMBL/GenBank/DDBJ databases">
        <title>Complete Genome and Methylome dissection of Serratia fonticola NEB369.</title>
        <authorList>
            <person name="Fomenkov A."/>
            <person name="Roberts R.D."/>
        </authorList>
    </citation>
    <scope>NUCLEOTIDE SEQUENCE [LARGE SCALE GENOMIC DNA]</scope>
    <source>
        <strain evidence="16 18">NEB369</strain>
    </source>
</reference>
<feature type="transmembrane region" description="Helical" evidence="13">
    <location>
        <begin position="12"/>
        <end position="33"/>
    </location>
</feature>
<feature type="transmembrane region" description="Helical" evidence="13">
    <location>
        <begin position="387"/>
        <end position="406"/>
    </location>
</feature>
<dbReference type="Proteomes" id="UP000503464">
    <property type="component" value="Chromosome"/>
</dbReference>
<keyword evidence="5" id="KW-0762">Sugar transport</keyword>
<dbReference type="CDD" id="cd17359">
    <property type="entry name" value="MFS_XylE_like"/>
    <property type="match status" value="1"/>
</dbReference>
<evidence type="ECO:0000259" key="14">
    <source>
        <dbReference type="PROSITE" id="PS50850"/>
    </source>
</evidence>
<evidence type="ECO:0000256" key="10">
    <source>
        <dbReference type="ARBA" id="ARBA00070440"/>
    </source>
</evidence>
<dbReference type="Proteomes" id="UP001235341">
    <property type="component" value="Chromosome"/>
</dbReference>
<dbReference type="AlphaFoldDB" id="A0AAE7JS04"/>
<reference evidence="17" key="1">
    <citation type="submission" date="2020-03" db="EMBL/GenBank/DDBJ databases">
        <title>Genome sequences of seven Enterobacteriaceae strains isolated from Canadian wastewater treatment facilities.</title>
        <authorList>
            <person name="Huang H."/>
            <person name="Chmara J.T."/>
            <person name="Duceppe M.-O."/>
        </authorList>
    </citation>
    <scope>NUCLEOTIDE SEQUENCE [LARGE SCALE GENOMIC DNA]</scope>
    <source>
        <strain evidence="17">Biosolid 3</strain>
    </source>
</reference>
<gene>
    <name evidence="15" type="ORF">G9399_01115</name>
    <name evidence="16" type="ORF">RFB13_25665</name>
</gene>
<evidence type="ECO:0000256" key="6">
    <source>
        <dbReference type="ARBA" id="ARBA00022692"/>
    </source>
</evidence>
<dbReference type="PROSITE" id="PS50850">
    <property type="entry name" value="MFS"/>
    <property type="match status" value="1"/>
</dbReference>
<dbReference type="InterPro" id="IPR005829">
    <property type="entry name" value="Sugar_transporter_CS"/>
</dbReference>
<dbReference type="EMBL" id="CP133586">
    <property type="protein sequence ID" value="WMT14532.1"/>
    <property type="molecule type" value="Genomic_DNA"/>
</dbReference>
<organism evidence="15 17">
    <name type="scientific">Serratia fonticola</name>
    <dbReference type="NCBI Taxonomy" id="47917"/>
    <lineage>
        <taxon>Bacteria</taxon>
        <taxon>Pseudomonadati</taxon>
        <taxon>Pseudomonadota</taxon>
        <taxon>Gammaproteobacteria</taxon>
        <taxon>Enterobacterales</taxon>
        <taxon>Yersiniaceae</taxon>
        <taxon>Serratia</taxon>
    </lineage>
</organism>
<evidence type="ECO:0000256" key="1">
    <source>
        <dbReference type="ARBA" id="ARBA00004651"/>
    </source>
</evidence>
<keyword evidence="18" id="KW-1185">Reference proteome</keyword>
<dbReference type="InterPro" id="IPR047984">
    <property type="entry name" value="XylE-like"/>
</dbReference>
<keyword evidence="3 12" id="KW-0813">Transport</keyword>
<reference evidence="15" key="2">
    <citation type="submission" date="2022-06" db="EMBL/GenBank/DDBJ databases">
        <title>Genome sequences of seven Enterobacteriaceae strains isolated from Canadian wastewater treatment facilities.</title>
        <authorList>
            <person name="Huang H."/>
            <person name="Chmara J.T."/>
            <person name="Duceppe M.-O."/>
        </authorList>
    </citation>
    <scope>NUCLEOTIDE SEQUENCE</scope>
    <source>
        <strain evidence="15">HH13</strain>
    </source>
</reference>
<name>A0AAE7JS04_SERFO</name>
<dbReference type="GO" id="GO:0022857">
    <property type="term" value="F:transmembrane transporter activity"/>
    <property type="evidence" value="ECO:0007669"/>
    <property type="project" value="InterPro"/>
</dbReference>
<comment type="subcellular location">
    <subcellularLocation>
        <location evidence="1">Cell membrane</location>
        <topology evidence="1">Multi-pass membrane protein</topology>
    </subcellularLocation>
</comment>
<evidence type="ECO:0000256" key="5">
    <source>
        <dbReference type="ARBA" id="ARBA00022597"/>
    </source>
</evidence>
<comment type="catalytic activity">
    <reaction evidence="9">
        <text>D-xylose(in) + H(+)(in) = D-xylose(out) + H(+)(out)</text>
        <dbReference type="Rhea" id="RHEA:28959"/>
        <dbReference type="ChEBI" id="CHEBI:15378"/>
        <dbReference type="ChEBI" id="CHEBI:53455"/>
    </reaction>
    <physiologicalReaction direction="right-to-left" evidence="9">
        <dbReference type="Rhea" id="RHEA:28961"/>
    </physiologicalReaction>
</comment>
<keyword evidence="4" id="KW-1003">Cell membrane</keyword>
<comment type="similarity">
    <text evidence="2 12">Belongs to the major facilitator superfamily. Sugar transporter (TC 2.A.1.1) family.</text>
</comment>
<keyword evidence="8 13" id="KW-0472">Membrane</keyword>
<dbReference type="NCBIfam" id="TIGR00879">
    <property type="entry name" value="SP"/>
    <property type="match status" value="1"/>
</dbReference>
<evidence type="ECO:0000313" key="18">
    <source>
        <dbReference type="Proteomes" id="UP001235341"/>
    </source>
</evidence>
<keyword evidence="6 13" id="KW-0812">Transmembrane</keyword>
<feature type="domain" description="Major facilitator superfamily (MFS) profile" evidence="14">
    <location>
        <begin position="15"/>
        <end position="447"/>
    </location>
</feature>
<evidence type="ECO:0000256" key="9">
    <source>
        <dbReference type="ARBA" id="ARBA00050593"/>
    </source>
</evidence>
<feature type="transmembrane region" description="Helical" evidence="13">
    <location>
        <begin position="350"/>
        <end position="375"/>
    </location>
</feature>
<feature type="transmembrane region" description="Helical" evidence="13">
    <location>
        <begin position="426"/>
        <end position="444"/>
    </location>
</feature>
<protein>
    <recommendedName>
        <fullName evidence="10">D-xylose-proton symporter</fullName>
    </recommendedName>
    <alternativeName>
        <fullName evidence="11">D-xylose transporter</fullName>
    </alternativeName>
</protein>
<dbReference type="FunFam" id="1.20.1250.20:FF:000122">
    <property type="entry name" value="D-xylose transporter XylE"/>
    <property type="match status" value="1"/>
</dbReference>
<evidence type="ECO:0000313" key="15">
    <source>
        <dbReference type="EMBL" id="QKJ57249.1"/>
    </source>
</evidence>
<evidence type="ECO:0000256" key="8">
    <source>
        <dbReference type="ARBA" id="ARBA00023136"/>
    </source>
</evidence>
<evidence type="ECO:0000313" key="16">
    <source>
        <dbReference type="EMBL" id="WMT14532.1"/>
    </source>
</evidence>
<dbReference type="PANTHER" id="PTHR48020:SF12">
    <property type="entry name" value="PROTON MYO-INOSITOL COTRANSPORTER"/>
    <property type="match status" value="1"/>
</dbReference>
<dbReference type="InterPro" id="IPR005828">
    <property type="entry name" value="MFS_sugar_transport-like"/>
</dbReference>
<dbReference type="RefSeq" id="WP_161712921.1">
    <property type="nucleotide sequence ID" value="NZ_CAMKUK010000008.1"/>
</dbReference>
<feature type="transmembrane region" description="Helical" evidence="13">
    <location>
        <begin position="327"/>
        <end position="344"/>
    </location>
</feature>
<keyword evidence="7 13" id="KW-1133">Transmembrane helix</keyword>